<proteinExistence type="predicted"/>
<evidence type="ECO:0000313" key="1">
    <source>
        <dbReference type="EMBL" id="KAF2841209.1"/>
    </source>
</evidence>
<dbReference type="EMBL" id="MU006091">
    <property type="protein sequence ID" value="KAF2841209.1"/>
    <property type="molecule type" value="Genomic_DNA"/>
</dbReference>
<accession>A0A9P4SF19</accession>
<dbReference type="OrthoDB" id="3262926at2759"/>
<dbReference type="Proteomes" id="UP000799429">
    <property type="component" value="Unassembled WGS sequence"/>
</dbReference>
<evidence type="ECO:0000313" key="2">
    <source>
        <dbReference type="Proteomes" id="UP000799429"/>
    </source>
</evidence>
<keyword evidence="2" id="KW-1185">Reference proteome</keyword>
<organism evidence="1 2">
    <name type="scientific">Patellaria atrata CBS 101060</name>
    <dbReference type="NCBI Taxonomy" id="1346257"/>
    <lineage>
        <taxon>Eukaryota</taxon>
        <taxon>Fungi</taxon>
        <taxon>Dikarya</taxon>
        <taxon>Ascomycota</taxon>
        <taxon>Pezizomycotina</taxon>
        <taxon>Dothideomycetes</taxon>
        <taxon>Dothideomycetes incertae sedis</taxon>
        <taxon>Patellariales</taxon>
        <taxon>Patellariaceae</taxon>
        <taxon>Patellaria</taxon>
    </lineage>
</organism>
<comment type="caution">
    <text evidence="1">The sequence shown here is derived from an EMBL/GenBank/DDBJ whole genome shotgun (WGS) entry which is preliminary data.</text>
</comment>
<dbReference type="AlphaFoldDB" id="A0A9P4SF19"/>
<name>A0A9P4SF19_9PEZI</name>
<reference evidence="1" key="1">
    <citation type="journal article" date="2020" name="Stud. Mycol.">
        <title>101 Dothideomycetes genomes: a test case for predicting lifestyles and emergence of pathogens.</title>
        <authorList>
            <person name="Haridas S."/>
            <person name="Albert R."/>
            <person name="Binder M."/>
            <person name="Bloem J."/>
            <person name="Labutti K."/>
            <person name="Salamov A."/>
            <person name="Andreopoulos B."/>
            <person name="Baker S."/>
            <person name="Barry K."/>
            <person name="Bills G."/>
            <person name="Bluhm B."/>
            <person name="Cannon C."/>
            <person name="Castanera R."/>
            <person name="Culley D."/>
            <person name="Daum C."/>
            <person name="Ezra D."/>
            <person name="Gonzalez J."/>
            <person name="Henrissat B."/>
            <person name="Kuo A."/>
            <person name="Liang C."/>
            <person name="Lipzen A."/>
            <person name="Lutzoni F."/>
            <person name="Magnuson J."/>
            <person name="Mondo S."/>
            <person name="Nolan M."/>
            <person name="Ohm R."/>
            <person name="Pangilinan J."/>
            <person name="Park H.-J."/>
            <person name="Ramirez L."/>
            <person name="Alfaro M."/>
            <person name="Sun H."/>
            <person name="Tritt A."/>
            <person name="Yoshinaga Y."/>
            <person name="Zwiers L.-H."/>
            <person name="Turgeon B."/>
            <person name="Goodwin S."/>
            <person name="Spatafora J."/>
            <person name="Crous P."/>
            <person name="Grigoriev I."/>
        </authorList>
    </citation>
    <scope>NUCLEOTIDE SEQUENCE</scope>
    <source>
        <strain evidence="1">CBS 101060</strain>
    </source>
</reference>
<protein>
    <submittedName>
        <fullName evidence="1">Uncharacterized protein</fullName>
    </submittedName>
</protein>
<gene>
    <name evidence="1" type="ORF">M501DRAFT_1029337</name>
</gene>
<sequence>METPQWLVVLGETLDTPQAVRAAASLARSLAVLLRVDDEGREVRCCKISTSSKTAIEKWCAAQGIARPEFAPYDVAEKEFEAYTVYPTLGVDTTIPQFRGTVGVMPSPMEDEYPV</sequence>